<keyword evidence="1" id="KW-0496">Mitochondrion</keyword>
<evidence type="ECO:0000313" key="1">
    <source>
        <dbReference type="EMBL" id="QHR89884.1"/>
    </source>
</evidence>
<dbReference type="AlphaFoldDB" id="A0A6B9XPN2"/>
<accession>A0A6B9XPN2</accession>
<sequence>MNLIVVLLTVSEPDRAEVILSTHSTNSHIAAMLTPYPQMTRGEGPIQYIPEIRVSYPYSYKAYRYGTISCSYLGWMHGLMHGMTMHYIYVNSQERGSYASHSEPIRDRGALPGLFDTDCLGSLPWLFHADYLGYSHGLPWVDSRA</sequence>
<gene>
    <name evidence="1" type="primary">orf03929</name>
    <name evidence="1" type="ORF">Q903MT_gene3906</name>
</gene>
<reference evidence="1" key="1">
    <citation type="submission" date="2019-03" db="EMBL/GenBank/DDBJ databases">
        <title>Largest Complete Mitochondrial Genome of a Gymnosperm, Sitka Spruce (Picea sitchensis), Indicates Complex Physical Structure.</title>
        <authorList>
            <person name="Jackman S.D."/>
            <person name="Coombe L."/>
            <person name="Warren R."/>
            <person name="Kirk H."/>
            <person name="Trinh E."/>
            <person name="McLeod T."/>
            <person name="Pleasance S."/>
            <person name="Pandoh P."/>
            <person name="Zhao Y."/>
            <person name="Coope R."/>
            <person name="Bousquet J."/>
            <person name="Bohlmann J.C."/>
            <person name="Jones S.J.M."/>
            <person name="Birol I."/>
        </authorList>
    </citation>
    <scope>NUCLEOTIDE SEQUENCE</scope>
    <source>
        <strain evidence="1">Q903</strain>
    </source>
</reference>
<geneLocation type="mitochondrion" evidence="1"/>
<protein>
    <submittedName>
        <fullName evidence="1">Uncharacterized protein</fullName>
    </submittedName>
</protein>
<organism evidence="1">
    <name type="scientific">Picea sitchensis</name>
    <name type="common">Sitka spruce</name>
    <name type="synonym">Pinus sitchensis</name>
    <dbReference type="NCBI Taxonomy" id="3332"/>
    <lineage>
        <taxon>Eukaryota</taxon>
        <taxon>Viridiplantae</taxon>
        <taxon>Streptophyta</taxon>
        <taxon>Embryophyta</taxon>
        <taxon>Tracheophyta</taxon>
        <taxon>Spermatophyta</taxon>
        <taxon>Pinopsida</taxon>
        <taxon>Pinidae</taxon>
        <taxon>Conifers I</taxon>
        <taxon>Pinales</taxon>
        <taxon>Pinaceae</taxon>
        <taxon>Picea</taxon>
    </lineage>
</organism>
<proteinExistence type="predicted"/>
<name>A0A6B9XPN2_PICSI</name>
<dbReference type="EMBL" id="MK697699">
    <property type="protein sequence ID" value="QHR89884.1"/>
    <property type="molecule type" value="Genomic_DNA"/>
</dbReference>